<keyword evidence="24" id="KW-1185">Reference proteome</keyword>
<sequence length="356" mass="39700">MSLDDLRNRIDEIDLELVKLLNERARVVVEVGKLKSRTDGPIYAPDREKQVLAKIRRANQGPLPDRTLVAIWRELMSGSFVLEKPLRIAYLGPAGSFSHTAAMLKFGQSVEYEPLADIRSVFDEISKEHCDLGIVPIENSTGGGVIETLDALIETDVKVCAEVLMAVHHNLLANCLLEDVEKIYSKPEVFAQCRNWLTATFKEAKTIPVASTARAAQMAAEEPNTAAIGSKIAAELYGLKMICENIEDIANNITRFLVVSKEDAKPTGEDKTAILFSTAHKAGALADVLEVFKKYNINMTNIESRPSKKRGWEYYFFVDFLGHHTEERIQIGLEESRQHCLQLSILGSFPRATELL</sequence>
<dbReference type="CDD" id="cd04905">
    <property type="entry name" value="ACT_CM-PDT"/>
    <property type="match status" value="1"/>
</dbReference>
<dbReference type="Proteomes" id="UP001431776">
    <property type="component" value="Unassembled WGS sequence"/>
</dbReference>
<comment type="catalytic activity">
    <reaction evidence="18">
        <text>prephenate + H(+) = 3-phenylpyruvate + CO2 + H2O</text>
        <dbReference type="Rhea" id="RHEA:21648"/>
        <dbReference type="ChEBI" id="CHEBI:15377"/>
        <dbReference type="ChEBI" id="CHEBI:15378"/>
        <dbReference type="ChEBI" id="CHEBI:16526"/>
        <dbReference type="ChEBI" id="CHEBI:18005"/>
        <dbReference type="ChEBI" id="CHEBI:29934"/>
        <dbReference type="EC" id="4.2.1.51"/>
    </reaction>
</comment>
<dbReference type="Gene3D" id="3.30.70.260">
    <property type="match status" value="1"/>
</dbReference>
<dbReference type="SUPFAM" id="SSF53850">
    <property type="entry name" value="Periplasmic binding protein-like II"/>
    <property type="match status" value="1"/>
</dbReference>
<evidence type="ECO:0000256" key="14">
    <source>
        <dbReference type="ARBA" id="ARBA00023239"/>
    </source>
</evidence>
<dbReference type="PROSITE" id="PS51171">
    <property type="entry name" value="PREPHENATE_DEHYDR_3"/>
    <property type="match status" value="1"/>
</dbReference>
<evidence type="ECO:0000256" key="16">
    <source>
        <dbReference type="ARBA" id="ARBA00031175"/>
    </source>
</evidence>
<evidence type="ECO:0000256" key="11">
    <source>
        <dbReference type="ARBA" id="ARBA00023141"/>
    </source>
</evidence>
<feature type="site" description="Essential for prephenate dehydratase activity" evidence="19">
    <location>
        <position position="254"/>
    </location>
</feature>
<evidence type="ECO:0000259" key="21">
    <source>
        <dbReference type="PROSITE" id="PS51171"/>
    </source>
</evidence>
<evidence type="ECO:0000256" key="18">
    <source>
        <dbReference type="ARBA" id="ARBA00047848"/>
    </source>
</evidence>
<dbReference type="Gene3D" id="3.40.190.10">
    <property type="entry name" value="Periplasmic binding protein-like II"/>
    <property type="match status" value="2"/>
</dbReference>
<dbReference type="InterPro" id="IPR036979">
    <property type="entry name" value="CM_dom_sf"/>
</dbReference>
<evidence type="ECO:0000256" key="12">
    <source>
        <dbReference type="ARBA" id="ARBA00023222"/>
    </source>
</evidence>
<evidence type="ECO:0000256" key="3">
    <source>
        <dbReference type="ARBA" id="ARBA00004496"/>
    </source>
</evidence>
<dbReference type="CDD" id="cd13630">
    <property type="entry name" value="PBP2_PDT_1"/>
    <property type="match status" value="1"/>
</dbReference>
<dbReference type="PROSITE" id="PS51168">
    <property type="entry name" value="CHORISMATE_MUT_2"/>
    <property type="match status" value="1"/>
</dbReference>
<comment type="catalytic activity">
    <reaction evidence="1">
        <text>chorismate = prephenate</text>
        <dbReference type="Rhea" id="RHEA:13897"/>
        <dbReference type="ChEBI" id="CHEBI:29748"/>
        <dbReference type="ChEBI" id="CHEBI:29934"/>
        <dbReference type="EC" id="5.4.99.5"/>
    </reaction>
</comment>
<dbReference type="SMART" id="SM00830">
    <property type="entry name" value="CM_2"/>
    <property type="match status" value="1"/>
</dbReference>
<evidence type="ECO:0000313" key="24">
    <source>
        <dbReference type="Proteomes" id="UP001431776"/>
    </source>
</evidence>
<comment type="function">
    <text evidence="2">Catalyzes the Claisen rearrangement of chorismate to prephenate and the decarboxylation/dehydration of prephenate to phenylpyruvate.</text>
</comment>
<keyword evidence="9" id="KW-0963">Cytoplasm</keyword>
<dbReference type="InterPro" id="IPR008242">
    <property type="entry name" value="Chor_mutase/pphenate_deHydtase"/>
</dbReference>
<dbReference type="GO" id="GO:0004106">
    <property type="term" value="F:chorismate mutase activity"/>
    <property type="evidence" value="ECO:0007669"/>
    <property type="project" value="UniProtKB-EC"/>
</dbReference>
<feature type="domain" description="ACT" evidence="22">
    <location>
        <begin position="273"/>
        <end position="348"/>
    </location>
</feature>
<name>A0AAW6TX96_9BACT</name>
<dbReference type="InterPro" id="IPR010957">
    <property type="entry name" value="G/b/e-P-prot_chorismate_mutase"/>
</dbReference>
<dbReference type="FunFam" id="3.40.190.10:FF:000034">
    <property type="entry name" value="Chorismate mutase/prephenate dehydratase"/>
    <property type="match status" value="1"/>
</dbReference>
<dbReference type="GO" id="GO:0009094">
    <property type="term" value="P:L-phenylalanine biosynthetic process"/>
    <property type="evidence" value="ECO:0007669"/>
    <property type="project" value="UniProtKB-KW"/>
</dbReference>
<gene>
    <name evidence="23" type="primary">pheA</name>
    <name evidence="23" type="ORF">QJ522_05530</name>
</gene>
<evidence type="ECO:0000313" key="23">
    <source>
        <dbReference type="EMBL" id="MDI6448496.1"/>
    </source>
</evidence>
<keyword evidence="15" id="KW-0511">Multifunctional enzyme</keyword>
<dbReference type="SUPFAM" id="SSF48600">
    <property type="entry name" value="Chorismate mutase II"/>
    <property type="match status" value="1"/>
</dbReference>
<comment type="pathway">
    <text evidence="5">Metabolic intermediate biosynthesis; prephenate biosynthesis; prephenate from chorismate: step 1/1.</text>
</comment>
<reference evidence="23" key="1">
    <citation type="submission" date="2023-05" db="EMBL/GenBank/DDBJ databases">
        <title>Anaerotaeda fermentans gen. nov., sp. nov., a novel anaerobic planctomycete of the new family within the order Sedimentisphaerales isolated from Taman Peninsula, Russia.</title>
        <authorList>
            <person name="Khomyakova M.A."/>
            <person name="Merkel A.Y."/>
            <person name="Slobodkin A.I."/>
        </authorList>
    </citation>
    <scope>NUCLEOTIDE SEQUENCE</scope>
    <source>
        <strain evidence="23">M17dextr</strain>
    </source>
</reference>
<dbReference type="GO" id="GO:0046417">
    <property type="term" value="P:chorismate metabolic process"/>
    <property type="evidence" value="ECO:0007669"/>
    <property type="project" value="InterPro"/>
</dbReference>
<evidence type="ECO:0000256" key="9">
    <source>
        <dbReference type="ARBA" id="ARBA00022490"/>
    </source>
</evidence>
<dbReference type="SUPFAM" id="SSF55021">
    <property type="entry name" value="ACT-like"/>
    <property type="match status" value="1"/>
</dbReference>
<evidence type="ECO:0000256" key="5">
    <source>
        <dbReference type="ARBA" id="ARBA00004817"/>
    </source>
</evidence>
<dbReference type="PANTHER" id="PTHR21022:SF19">
    <property type="entry name" value="PREPHENATE DEHYDRATASE-RELATED"/>
    <property type="match status" value="1"/>
</dbReference>
<dbReference type="RefSeq" id="WP_349243907.1">
    <property type="nucleotide sequence ID" value="NZ_JASCXX010000005.1"/>
</dbReference>
<dbReference type="InterPro" id="IPR002912">
    <property type="entry name" value="ACT_dom"/>
</dbReference>
<evidence type="ECO:0000256" key="10">
    <source>
        <dbReference type="ARBA" id="ARBA00022605"/>
    </source>
</evidence>
<evidence type="ECO:0000256" key="6">
    <source>
        <dbReference type="ARBA" id="ARBA00012404"/>
    </source>
</evidence>
<evidence type="ECO:0000256" key="13">
    <source>
        <dbReference type="ARBA" id="ARBA00023235"/>
    </source>
</evidence>
<protein>
    <recommendedName>
        <fullName evidence="8">Bifunctional chorismate mutase/prephenate dehydratase</fullName>
        <ecNumber evidence="7">4.2.1.51</ecNumber>
        <ecNumber evidence="6">5.4.99.5</ecNumber>
    </recommendedName>
    <alternativeName>
        <fullName evidence="17">Chorismate mutase-prephenate dehydratase</fullName>
    </alternativeName>
    <alternativeName>
        <fullName evidence="16">p-protein</fullName>
    </alternativeName>
</protein>
<dbReference type="PIRSF" id="PIRSF001500">
    <property type="entry name" value="Chor_mut_pdt_Ppr"/>
    <property type="match status" value="1"/>
</dbReference>
<dbReference type="PANTHER" id="PTHR21022">
    <property type="entry name" value="PREPHENATE DEHYDRATASE P PROTEIN"/>
    <property type="match status" value="1"/>
</dbReference>
<dbReference type="Pfam" id="PF01842">
    <property type="entry name" value="ACT"/>
    <property type="match status" value="1"/>
</dbReference>
<comment type="subcellular location">
    <subcellularLocation>
        <location evidence="3">Cytoplasm</location>
    </subcellularLocation>
</comment>
<keyword evidence="13" id="KW-0413">Isomerase</keyword>
<dbReference type="Gene3D" id="1.20.59.10">
    <property type="entry name" value="Chorismate mutase"/>
    <property type="match status" value="1"/>
</dbReference>
<dbReference type="EC" id="4.2.1.51" evidence="7"/>
<comment type="caution">
    <text evidence="23">The sequence shown here is derived from an EMBL/GenBank/DDBJ whole genome shotgun (WGS) entry which is preliminary data.</text>
</comment>
<organism evidence="23 24">
    <name type="scientific">Anaerobaca lacustris</name>
    <dbReference type="NCBI Taxonomy" id="3044600"/>
    <lineage>
        <taxon>Bacteria</taxon>
        <taxon>Pseudomonadati</taxon>
        <taxon>Planctomycetota</taxon>
        <taxon>Phycisphaerae</taxon>
        <taxon>Sedimentisphaerales</taxon>
        <taxon>Anaerobacaceae</taxon>
        <taxon>Anaerobaca</taxon>
    </lineage>
</organism>
<feature type="domain" description="Prephenate dehydratase" evidence="21">
    <location>
        <begin position="87"/>
        <end position="261"/>
    </location>
</feature>
<dbReference type="InterPro" id="IPR018528">
    <property type="entry name" value="Preph_deHydtase_CS"/>
</dbReference>
<evidence type="ECO:0000256" key="4">
    <source>
        <dbReference type="ARBA" id="ARBA00004741"/>
    </source>
</evidence>
<keyword evidence="10" id="KW-0028">Amino-acid biosynthesis</keyword>
<evidence type="ECO:0000259" key="22">
    <source>
        <dbReference type="PROSITE" id="PS51671"/>
    </source>
</evidence>
<dbReference type="InterPro" id="IPR001086">
    <property type="entry name" value="Preph_deHydtase"/>
</dbReference>
<dbReference type="EC" id="5.4.99.5" evidence="6"/>
<proteinExistence type="predicted"/>
<keyword evidence="11" id="KW-0057">Aromatic amino acid biosynthesis</keyword>
<feature type="domain" description="Chorismate mutase" evidence="20">
    <location>
        <begin position="1"/>
        <end position="87"/>
    </location>
</feature>
<evidence type="ECO:0000259" key="20">
    <source>
        <dbReference type="PROSITE" id="PS51168"/>
    </source>
</evidence>
<evidence type="ECO:0000256" key="8">
    <source>
        <dbReference type="ARBA" id="ARBA00014401"/>
    </source>
</evidence>
<dbReference type="PROSITE" id="PS00857">
    <property type="entry name" value="PREPHENATE_DEHYDR_1"/>
    <property type="match status" value="1"/>
</dbReference>
<dbReference type="NCBIfam" id="TIGR01807">
    <property type="entry name" value="CM_P2"/>
    <property type="match status" value="1"/>
</dbReference>
<evidence type="ECO:0000256" key="19">
    <source>
        <dbReference type="PIRSR" id="PIRSR001500-2"/>
    </source>
</evidence>
<keyword evidence="12" id="KW-0584">Phenylalanine biosynthesis</keyword>
<evidence type="ECO:0000256" key="15">
    <source>
        <dbReference type="ARBA" id="ARBA00023268"/>
    </source>
</evidence>
<dbReference type="Pfam" id="PF00800">
    <property type="entry name" value="PDT"/>
    <property type="match status" value="1"/>
</dbReference>
<dbReference type="GO" id="GO:0005737">
    <property type="term" value="C:cytoplasm"/>
    <property type="evidence" value="ECO:0007669"/>
    <property type="project" value="UniProtKB-SubCell"/>
</dbReference>
<dbReference type="InterPro" id="IPR002701">
    <property type="entry name" value="CM_II_prokaryot"/>
</dbReference>
<dbReference type="EMBL" id="JASCXX010000005">
    <property type="protein sequence ID" value="MDI6448496.1"/>
    <property type="molecule type" value="Genomic_DNA"/>
</dbReference>
<dbReference type="PROSITE" id="PS51671">
    <property type="entry name" value="ACT"/>
    <property type="match status" value="1"/>
</dbReference>
<evidence type="ECO:0000256" key="7">
    <source>
        <dbReference type="ARBA" id="ARBA00013147"/>
    </source>
</evidence>
<dbReference type="GO" id="GO:0004664">
    <property type="term" value="F:prephenate dehydratase activity"/>
    <property type="evidence" value="ECO:0007669"/>
    <property type="project" value="UniProtKB-EC"/>
</dbReference>
<dbReference type="Pfam" id="PF01817">
    <property type="entry name" value="CM_2"/>
    <property type="match status" value="1"/>
</dbReference>
<evidence type="ECO:0000256" key="1">
    <source>
        <dbReference type="ARBA" id="ARBA00000824"/>
    </source>
</evidence>
<evidence type="ECO:0000256" key="17">
    <source>
        <dbReference type="ARBA" id="ARBA00031520"/>
    </source>
</evidence>
<dbReference type="AlphaFoldDB" id="A0AAW6TX96"/>
<evidence type="ECO:0000256" key="2">
    <source>
        <dbReference type="ARBA" id="ARBA00002364"/>
    </source>
</evidence>
<dbReference type="InterPro" id="IPR036263">
    <property type="entry name" value="Chorismate_II_sf"/>
</dbReference>
<comment type="pathway">
    <text evidence="4">Amino-acid biosynthesis; L-phenylalanine biosynthesis; phenylpyruvate from prephenate: step 1/1.</text>
</comment>
<accession>A0AAW6TX96</accession>
<dbReference type="FunFam" id="3.30.70.260:FF:000012">
    <property type="entry name" value="Prephenate dehydratase"/>
    <property type="match status" value="1"/>
</dbReference>
<keyword evidence="14 23" id="KW-0456">Lyase</keyword>
<dbReference type="NCBIfam" id="NF008865">
    <property type="entry name" value="PRK11898.1"/>
    <property type="match status" value="1"/>
</dbReference>
<dbReference type="InterPro" id="IPR045865">
    <property type="entry name" value="ACT-like_dom_sf"/>
</dbReference>